<accession>A0A143QQI8</accession>
<dbReference type="InterPro" id="IPR049450">
    <property type="entry name" value="ACOT8-like_C"/>
</dbReference>
<feature type="domain" description="Acyl-CoA thioesterase-like C-terminal" evidence="2">
    <location>
        <begin position="146"/>
        <end position="266"/>
    </location>
</feature>
<name>A0A143QQI8_RHOFA</name>
<dbReference type="Proteomes" id="UP000076038">
    <property type="component" value="Chromosome"/>
</dbReference>
<organism evidence="3 4">
    <name type="scientific">Rhodococcoides fascians</name>
    <name type="common">Rhodococcus fascians</name>
    <dbReference type="NCBI Taxonomy" id="1828"/>
    <lineage>
        <taxon>Bacteria</taxon>
        <taxon>Bacillati</taxon>
        <taxon>Actinomycetota</taxon>
        <taxon>Actinomycetes</taxon>
        <taxon>Mycobacteriales</taxon>
        <taxon>Nocardiaceae</taxon>
        <taxon>Rhodococcoides</taxon>
    </lineage>
</organism>
<evidence type="ECO:0000313" key="3">
    <source>
        <dbReference type="EMBL" id="AMY25280.1"/>
    </source>
</evidence>
<dbReference type="InterPro" id="IPR042171">
    <property type="entry name" value="Acyl-CoA_hotdog"/>
</dbReference>
<reference evidence="3 4" key="1">
    <citation type="journal article" date="2016" name="Genome Announc.">
        <title>Complete Genome and Plasmid Sequences for Rhodococcus fascians D188 and Draft Sequences for Rhodococcus Isolates PBTS 1 and PBTS 2.</title>
        <authorList>
            <person name="Stamler R.A."/>
            <person name="Vereecke D."/>
            <person name="Zhang Y."/>
            <person name="Schilkey F."/>
            <person name="Devitt N."/>
            <person name="Randall J.J."/>
        </authorList>
    </citation>
    <scope>NUCLEOTIDE SEQUENCE [LARGE SCALE GENOMIC DNA]</scope>
    <source>
        <strain evidence="3 4">PBTS2</strain>
    </source>
</reference>
<evidence type="ECO:0000259" key="2">
    <source>
        <dbReference type="Pfam" id="PF20789"/>
    </source>
</evidence>
<dbReference type="Pfam" id="PF13622">
    <property type="entry name" value="4HBT_3"/>
    <property type="match status" value="1"/>
</dbReference>
<dbReference type="InterPro" id="IPR029069">
    <property type="entry name" value="HotDog_dom_sf"/>
</dbReference>
<gene>
    <name evidence="3" type="ORF">A3Q41_03999</name>
</gene>
<dbReference type="OrthoDB" id="1413770at2"/>
<keyword evidence="4" id="KW-1185">Reference proteome</keyword>
<dbReference type="KEGG" id="rhs:A3Q41_03999"/>
<feature type="domain" description="Acyl-CoA thioesterase-like N-terminal HotDog" evidence="1">
    <location>
        <begin position="31"/>
        <end position="116"/>
    </location>
</feature>
<dbReference type="PATRIC" id="fig|1653479.3.peg.4053"/>
<proteinExistence type="predicted"/>
<dbReference type="Gene3D" id="2.40.160.210">
    <property type="entry name" value="Acyl-CoA thioesterase, double hotdog domain"/>
    <property type="match status" value="1"/>
</dbReference>
<dbReference type="EMBL" id="CP015220">
    <property type="protein sequence ID" value="AMY25280.1"/>
    <property type="molecule type" value="Genomic_DNA"/>
</dbReference>
<evidence type="ECO:0008006" key="5">
    <source>
        <dbReference type="Google" id="ProtNLM"/>
    </source>
</evidence>
<protein>
    <recommendedName>
        <fullName evidence="5">Thioesterase</fullName>
    </recommendedName>
</protein>
<sequence>MTSPDAFFVPAGVDDSGYEIVTATEHTVSLWAPTMQHGAPPSALLVRALERVDARPDTRISRVVVDILGPVPVSDITIRAWTARPGANVELVVAELWARGSAGPARAVARGSAWRMRTEPTDDVVHVGDPVMRPVSAGVDSTFGGLWTSGYLDAVEFKFLTELGAAGPGEVWAKPTPVLVQGESMTPLERLFSIADIANGVGAKLPIEQWTFLNTDLTVHVFREPQGDWIGVSAETSTGPDGIAMCAGTLSDERGPVGRIAQTVLVRRRA</sequence>
<dbReference type="RefSeq" id="WP_048318456.1">
    <property type="nucleotide sequence ID" value="NZ_CP015220.1"/>
</dbReference>
<dbReference type="AlphaFoldDB" id="A0A143QQI8"/>
<dbReference type="SUPFAM" id="SSF54637">
    <property type="entry name" value="Thioesterase/thiol ester dehydrase-isomerase"/>
    <property type="match status" value="1"/>
</dbReference>
<evidence type="ECO:0000259" key="1">
    <source>
        <dbReference type="Pfam" id="PF13622"/>
    </source>
</evidence>
<reference evidence="4" key="2">
    <citation type="submission" date="2016-04" db="EMBL/GenBank/DDBJ databases">
        <title>Complete Genome and Plasmid Sequences for Rhodococcus fascians D188 and Draft Sequences for Rhodococcus spp. Isolates PBTS 1 and PBTS 2.</title>
        <authorList>
            <person name="Stamer R."/>
            <person name="Vereecke D."/>
            <person name="Zhang Y."/>
            <person name="Schilkey F."/>
            <person name="Devitt N."/>
            <person name="Randall J."/>
        </authorList>
    </citation>
    <scope>NUCLEOTIDE SEQUENCE [LARGE SCALE GENOMIC DNA]</scope>
    <source>
        <strain evidence="4">PBTS2</strain>
    </source>
</reference>
<evidence type="ECO:0000313" key="4">
    <source>
        <dbReference type="Proteomes" id="UP000076038"/>
    </source>
</evidence>
<dbReference type="Pfam" id="PF20789">
    <property type="entry name" value="4HBT_3C"/>
    <property type="match status" value="1"/>
</dbReference>
<dbReference type="InterPro" id="IPR049449">
    <property type="entry name" value="TesB_ACOT8-like_N"/>
</dbReference>